<reference evidence="2" key="3">
    <citation type="submission" date="2016-11" db="EMBL/GenBank/DDBJ databases">
        <authorList>
            <person name="Jaros S."/>
            <person name="Januszkiewicz K."/>
            <person name="Wedrychowicz H."/>
        </authorList>
    </citation>
    <scope>NUCLEOTIDE SEQUENCE [LARGE SCALE GENOMIC DNA]</scope>
    <source>
        <strain evidence="2">DX253</strain>
    </source>
</reference>
<gene>
    <name evidence="2" type="ORF">SAMN05444342_1534</name>
    <name evidence="1" type="ORF">ZOD2009_05757</name>
</gene>
<dbReference type="Proteomes" id="UP000003751">
    <property type="component" value="Unassembled WGS sequence"/>
</dbReference>
<dbReference type="Proteomes" id="UP000184203">
    <property type="component" value="Unassembled WGS sequence"/>
</dbReference>
<dbReference type="eggNOG" id="arCOG00513">
    <property type="taxonomic scope" value="Archaea"/>
</dbReference>
<keyword evidence="4" id="KW-1185">Reference proteome</keyword>
<dbReference type="EMBL" id="FRAN01000002">
    <property type="protein sequence ID" value="SHK52015.1"/>
    <property type="molecule type" value="Genomic_DNA"/>
</dbReference>
<dbReference type="InterPro" id="IPR012349">
    <property type="entry name" value="Split_barrel_FMN-bd"/>
</dbReference>
<proteinExistence type="predicted"/>
<evidence type="ECO:0000313" key="2">
    <source>
        <dbReference type="EMBL" id="SHK52015.1"/>
    </source>
</evidence>
<evidence type="ECO:0000313" key="4">
    <source>
        <dbReference type="Proteomes" id="UP000184203"/>
    </source>
</evidence>
<protein>
    <recommendedName>
        <fullName evidence="5">Flavin-nucleotide-binding protein</fullName>
    </recommendedName>
</protein>
<sequence length="149" mass="16789">MGDIESVRMDDEERDEFLTSGGTGVISFPSGIDESPYSVPVSYGYDAAETHFYFRLALGPGSEKTEVVDRPVTFVTYDHTDDGWKSVVVTGRLDEVAKADIDSEVTRGMQRVAIPIVDLFERDSREVTFDFYHLHPEEMTSRKEAHTET</sequence>
<dbReference type="AlphaFoldDB" id="E7QQT1"/>
<dbReference type="PATRIC" id="fig|797209.4.peg.1149"/>
<dbReference type="STRING" id="797209.GCA_000376445_01265"/>
<name>E7QQT1_HALPU</name>
<dbReference type="InterPro" id="IPR024747">
    <property type="entry name" value="Pyridox_Oxase-rel"/>
</dbReference>
<dbReference type="RefSeq" id="WP_007977863.1">
    <property type="nucleotide sequence ID" value="NZ_AEMG01000004.1"/>
</dbReference>
<dbReference type="Gene3D" id="2.30.110.10">
    <property type="entry name" value="Electron Transport, Fmn-binding Protein, Chain A"/>
    <property type="match status" value="1"/>
</dbReference>
<reference evidence="1 3" key="1">
    <citation type="journal article" date="2014" name="ISME J.">
        <title>Trehalose/2-sulfotrehalose biosynthesis and glycine-betaine uptake are widely spread mechanisms for osmoadaptation in the Halobacteriales.</title>
        <authorList>
            <person name="Youssef N.H."/>
            <person name="Savage-Ashlock K.N."/>
            <person name="McCully A.L."/>
            <person name="Luedtke B."/>
            <person name="Shaw E.I."/>
            <person name="Hoff W.D."/>
            <person name="Elshahed M.S."/>
        </authorList>
    </citation>
    <scope>NUCLEOTIDE SEQUENCE [LARGE SCALE GENOMIC DNA]</scope>
    <source>
        <strain evidence="1 3">DX253</strain>
    </source>
</reference>
<organism evidence="1 3">
    <name type="scientific">Haladaptatus paucihalophilus DX253</name>
    <dbReference type="NCBI Taxonomy" id="797209"/>
    <lineage>
        <taxon>Archaea</taxon>
        <taxon>Methanobacteriati</taxon>
        <taxon>Methanobacteriota</taxon>
        <taxon>Stenosarchaea group</taxon>
        <taxon>Halobacteria</taxon>
        <taxon>Halobacteriales</taxon>
        <taxon>Haladaptataceae</taxon>
        <taxon>Haladaptatus</taxon>
    </lineage>
</organism>
<dbReference type="OrthoDB" id="953at2157"/>
<reference evidence="4" key="2">
    <citation type="submission" date="2016-11" db="EMBL/GenBank/DDBJ databases">
        <authorList>
            <person name="Varghese N."/>
            <person name="Submissions S."/>
        </authorList>
    </citation>
    <scope>NUCLEOTIDE SEQUENCE [LARGE SCALE GENOMIC DNA]</scope>
    <source>
        <strain evidence="4">DX253</strain>
    </source>
</reference>
<accession>E7QQT1</accession>
<dbReference type="Pfam" id="PF12900">
    <property type="entry name" value="Pyridox_ox_2"/>
    <property type="match status" value="1"/>
</dbReference>
<evidence type="ECO:0000313" key="3">
    <source>
        <dbReference type="Proteomes" id="UP000003751"/>
    </source>
</evidence>
<dbReference type="SUPFAM" id="SSF50475">
    <property type="entry name" value="FMN-binding split barrel"/>
    <property type="match status" value="1"/>
</dbReference>
<evidence type="ECO:0000313" key="1">
    <source>
        <dbReference type="EMBL" id="EFW93345.1"/>
    </source>
</evidence>
<evidence type="ECO:0008006" key="5">
    <source>
        <dbReference type="Google" id="ProtNLM"/>
    </source>
</evidence>
<dbReference type="EMBL" id="AEMG01000004">
    <property type="protein sequence ID" value="EFW93345.1"/>
    <property type="molecule type" value="Genomic_DNA"/>
</dbReference>